<dbReference type="RefSeq" id="WP_145027977.1">
    <property type="nucleotide sequence ID" value="NZ_CP036271.1"/>
</dbReference>
<dbReference type="KEGG" id="ccos:Pan44_10890"/>
<sequence length="405" mass="47019">MRPLDWMQTRWFRAVHGGNLVYNTCWEDPRLDREALRLSASDRVVVITSAGCNALEYLLDGPAEVSAVDINPRQNALLELKRQGIRNLDHEDFFRLFGTGRHPQFAWLYQAHLRTGLSDFAKDYWDRHIRWFSGSGRRDSFYFRGSSGTVAWILNQYIDNVAKVRPAINAILNANSISEQRDIYHSVVKPRFWNRFLRWAIGRDSVLALLGVPKAQREEVERDHPRRVAGFIEDAIEAVFCDLPLRDNYFWRVYLTGSYSRDCCPQYLTESGFRQLKSGLIERLHIETSTMLDHLQSRKQKASRFVLLDHMDWLSSHHFHVLEEEWQALLAQATPNAVFLWRSGGLTTDYISRVKIDSGSGTGTLTERLIFDRELADLLHRYDRVHTYGSFHIARPKPELSPALL</sequence>
<dbReference type="PANTHER" id="PTHR47473:SF1">
    <property type="entry name" value="METHYLTRANSFERASE DOMAIN-CONTAINING PROTEIN"/>
    <property type="match status" value="1"/>
</dbReference>
<proteinExistence type="predicted"/>
<name>A0A517SAC2_9PLAN</name>
<organism evidence="1 2">
    <name type="scientific">Caulifigura coniformis</name>
    <dbReference type="NCBI Taxonomy" id="2527983"/>
    <lineage>
        <taxon>Bacteria</taxon>
        <taxon>Pseudomonadati</taxon>
        <taxon>Planctomycetota</taxon>
        <taxon>Planctomycetia</taxon>
        <taxon>Planctomycetales</taxon>
        <taxon>Planctomycetaceae</taxon>
        <taxon>Caulifigura</taxon>
    </lineage>
</organism>
<accession>A0A517SAC2</accession>
<dbReference type="PANTHER" id="PTHR47473">
    <property type="entry name" value="BTA1P"/>
    <property type="match status" value="1"/>
</dbReference>
<dbReference type="EMBL" id="CP036271">
    <property type="protein sequence ID" value="QDT53074.1"/>
    <property type="molecule type" value="Genomic_DNA"/>
</dbReference>
<dbReference type="AlphaFoldDB" id="A0A517SAC2"/>
<dbReference type="Pfam" id="PF11899">
    <property type="entry name" value="DUF3419"/>
    <property type="match status" value="1"/>
</dbReference>
<dbReference type="InterPro" id="IPR021829">
    <property type="entry name" value="DUF3419"/>
</dbReference>
<evidence type="ECO:0000313" key="2">
    <source>
        <dbReference type="Proteomes" id="UP000315700"/>
    </source>
</evidence>
<gene>
    <name evidence="1" type="ORF">Pan44_10890</name>
</gene>
<reference evidence="1 2" key="1">
    <citation type="submission" date="2019-02" db="EMBL/GenBank/DDBJ databases">
        <title>Deep-cultivation of Planctomycetes and their phenomic and genomic characterization uncovers novel biology.</title>
        <authorList>
            <person name="Wiegand S."/>
            <person name="Jogler M."/>
            <person name="Boedeker C."/>
            <person name="Pinto D."/>
            <person name="Vollmers J."/>
            <person name="Rivas-Marin E."/>
            <person name="Kohn T."/>
            <person name="Peeters S.H."/>
            <person name="Heuer A."/>
            <person name="Rast P."/>
            <person name="Oberbeckmann S."/>
            <person name="Bunk B."/>
            <person name="Jeske O."/>
            <person name="Meyerdierks A."/>
            <person name="Storesund J.E."/>
            <person name="Kallscheuer N."/>
            <person name="Luecker S."/>
            <person name="Lage O.M."/>
            <person name="Pohl T."/>
            <person name="Merkel B.J."/>
            <person name="Hornburger P."/>
            <person name="Mueller R.-W."/>
            <person name="Bruemmer F."/>
            <person name="Labrenz M."/>
            <person name="Spormann A.M."/>
            <person name="Op den Camp H."/>
            <person name="Overmann J."/>
            <person name="Amann R."/>
            <person name="Jetten M.S.M."/>
            <person name="Mascher T."/>
            <person name="Medema M.H."/>
            <person name="Devos D.P."/>
            <person name="Kaster A.-K."/>
            <person name="Ovreas L."/>
            <person name="Rohde M."/>
            <person name="Galperin M.Y."/>
            <person name="Jogler C."/>
        </authorList>
    </citation>
    <scope>NUCLEOTIDE SEQUENCE [LARGE SCALE GENOMIC DNA]</scope>
    <source>
        <strain evidence="1 2">Pan44</strain>
    </source>
</reference>
<dbReference type="Proteomes" id="UP000315700">
    <property type="component" value="Chromosome"/>
</dbReference>
<dbReference type="InParanoid" id="A0A517SAC2"/>
<keyword evidence="2" id="KW-1185">Reference proteome</keyword>
<dbReference type="OrthoDB" id="1522784at2"/>
<evidence type="ECO:0008006" key="3">
    <source>
        <dbReference type="Google" id="ProtNLM"/>
    </source>
</evidence>
<protein>
    <recommendedName>
        <fullName evidence="3">S-adenosylmethionine:diacylglycerol 3-amino-3-carboxypropyl transferase</fullName>
    </recommendedName>
</protein>
<evidence type="ECO:0000313" key="1">
    <source>
        <dbReference type="EMBL" id="QDT53074.1"/>
    </source>
</evidence>